<evidence type="ECO:0000313" key="2">
    <source>
        <dbReference type="Proteomes" id="UP000740329"/>
    </source>
</evidence>
<evidence type="ECO:0000313" key="1">
    <source>
        <dbReference type="EMBL" id="MBP2201883.1"/>
    </source>
</evidence>
<dbReference type="AlphaFoldDB" id="A0A8J7URJ9"/>
<accession>A0A8J7URJ9</accession>
<reference evidence="1" key="1">
    <citation type="submission" date="2021-03" db="EMBL/GenBank/DDBJ databases">
        <title>Genomic Encyclopedia of Type Strains, Phase IV (KMG-V): Genome sequencing to study the core and pangenomes of soil and plant-associated prokaryotes.</title>
        <authorList>
            <person name="Whitman W."/>
        </authorList>
    </citation>
    <scope>NUCLEOTIDE SEQUENCE</scope>
    <source>
        <strain evidence="1">C4</strain>
    </source>
</reference>
<comment type="caution">
    <text evidence="1">The sequence shown here is derived from an EMBL/GenBank/DDBJ whole genome shotgun (WGS) entry which is preliminary data.</text>
</comment>
<gene>
    <name evidence="1" type="ORF">J3E07_001323</name>
</gene>
<organism evidence="1 2">
    <name type="scientific">Methanococcus voltae</name>
    <dbReference type="NCBI Taxonomy" id="2188"/>
    <lineage>
        <taxon>Archaea</taxon>
        <taxon>Methanobacteriati</taxon>
        <taxon>Methanobacteriota</taxon>
        <taxon>Methanomada group</taxon>
        <taxon>Methanococci</taxon>
        <taxon>Methanococcales</taxon>
        <taxon>Methanococcaceae</taxon>
        <taxon>Methanococcus</taxon>
    </lineage>
</organism>
<dbReference type="Proteomes" id="UP000740329">
    <property type="component" value="Unassembled WGS sequence"/>
</dbReference>
<protein>
    <submittedName>
        <fullName evidence="1">Uncharacterized protein</fullName>
    </submittedName>
</protein>
<sequence>MCNESTTLGEYRLIKPMMNSKFFNPKKGAQNGLIILDFEIRYYEGHVKIILSITIMLKLSKNTPIRNRTKKPV</sequence>
<dbReference type="RefSeq" id="WP_209591412.1">
    <property type="nucleotide sequence ID" value="NZ_JAGGMV010000004.1"/>
</dbReference>
<dbReference type="EMBL" id="JAGGMV010000004">
    <property type="protein sequence ID" value="MBP2201883.1"/>
    <property type="molecule type" value="Genomic_DNA"/>
</dbReference>
<proteinExistence type="predicted"/>
<name>A0A8J7URJ9_METVO</name>